<dbReference type="Pfam" id="PF05170">
    <property type="entry name" value="AsmA"/>
    <property type="match status" value="1"/>
</dbReference>
<evidence type="ECO:0000313" key="2">
    <source>
        <dbReference type="EMBL" id="MBK1662803.1"/>
    </source>
</evidence>
<dbReference type="Proteomes" id="UP000697995">
    <property type="component" value="Unassembled WGS sequence"/>
</dbReference>
<dbReference type="InterPro" id="IPR007844">
    <property type="entry name" value="AsmA"/>
</dbReference>
<organism evidence="2 3">
    <name type="scientific">Paracraurococcus ruber</name>
    <dbReference type="NCBI Taxonomy" id="77675"/>
    <lineage>
        <taxon>Bacteria</taxon>
        <taxon>Pseudomonadati</taxon>
        <taxon>Pseudomonadota</taxon>
        <taxon>Alphaproteobacteria</taxon>
        <taxon>Acetobacterales</taxon>
        <taxon>Roseomonadaceae</taxon>
        <taxon>Paracraurococcus</taxon>
    </lineage>
</organism>
<keyword evidence="3" id="KW-1185">Reference proteome</keyword>
<protein>
    <recommendedName>
        <fullName evidence="1">AsmA domain-containing protein</fullName>
    </recommendedName>
</protein>
<sequence length="312" mass="31593">MIPAMPLPLEILRLTDSDLRLTVGELRSGGVDLRDLAAHAVIEDGKGRLDPLTVTLPGGRVSLRAAADVTATPPAVQVAARSDGLDLPPLLAALHAPQGTAGRLEFDLDLRGQGRDLRAVAATATGHLGLALTNGAVEGGSGSLLGRALADLRRAMPALGALAEGRVVLSCGATRWRAENGVARSEVLLLDGSLGKVGGGGTVNLRDERLAMRLLLDLRLPIPGLNQIRIRAPVPLGGTLANPRPDYGEAAARGALGTVEGLARTPAGIAGDLLGALGGPNPGLNDSGIPDCGPALATARGGRATIRDAAVV</sequence>
<dbReference type="InterPro" id="IPR052894">
    <property type="entry name" value="AsmA-related"/>
</dbReference>
<name>A0ABS1D7V3_9PROT</name>
<gene>
    <name evidence="2" type="ORF">CKO45_32055</name>
</gene>
<feature type="non-terminal residue" evidence="2">
    <location>
        <position position="312"/>
    </location>
</feature>
<proteinExistence type="predicted"/>
<dbReference type="PANTHER" id="PTHR30441:SF4">
    <property type="entry name" value="PROTEIN ASMA"/>
    <property type="match status" value="1"/>
</dbReference>
<dbReference type="EMBL" id="NRSG01000773">
    <property type="protein sequence ID" value="MBK1662803.1"/>
    <property type="molecule type" value="Genomic_DNA"/>
</dbReference>
<reference evidence="2 3" key="1">
    <citation type="journal article" date="2020" name="Microorganisms">
        <title>Osmotic Adaptation and Compatible Solute Biosynthesis of Phototrophic Bacteria as Revealed from Genome Analyses.</title>
        <authorList>
            <person name="Imhoff J.F."/>
            <person name="Rahn T."/>
            <person name="Kunzel S."/>
            <person name="Keller A."/>
            <person name="Neulinger S.C."/>
        </authorList>
    </citation>
    <scope>NUCLEOTIDE SEQUENCE [LARGE SCALE GENOMIC DNA]</scope>
    <source>
        <strain evidence="2 3">DSM 15382</strain>
    </source>
</reference>
<accession>A0ABS1D7V3</accession>
<feature type="domain" description="AsmA" evidence="1">
    <location>
        <begin position="10"/>
        <end position="139"/>
    </location>
</feature>
<evidence type="ECO:0000259" key="1">
    <source>
        <dbReference type="Pfam" id="PF05170"/>
    </source>
</evidence>
<evidence type="ECO:0000313" key="3">
    <source>
        <dbReference type="Proteomes" id="UP000697995"/>
    </source>
</evidence>
<dbReference type="PANTHER" id="PTHR30441">
    <property type="entry name" value="DUF748 DOMAIN-CONTAINING PROTEIN"/>
    <property type="match status" value="1"/>
</dbReference>
<comment type="caution">
    <text evidence="2">The sequence shown here is derived from an EMBL/GenBank/DDBJ whole genome shotgun (WGS) entry which is preliminary data.</text>
</comment>